<proteinExistence type="predicted"/>
<gene>
    <name evidence="2" type="ORF">Agabi119p4_2159</name>
</gene>
<dbReference type="EMBL" id="JABXXO010000003">
    <property type="protein sequence ID" value="KAF7782783.1"/>
    <property type="molecule type" value="Genomic_DNA"/>
</dbReference>
<reference evidence="2 3" key="1">
    <citation type="journal article" name="Sci. Rep.">
        <title>Telomere-to-telomere assembled and centromere annotated genomes of the two main subspecies of the button mushroom Agaricus bisporus reveal especially polymorphic chromosome ends.</title>
        <authorList>
            <person name="Sonnenberg A.S.M."/>
            <person name="Sedaghat-Telgerd N."/>
            <person name="Lavrijssen B."/>
            <person name="Ohm R.A."/>
            <person name="Hendrickx P.M."/>
            <person name="Scholtmeijer K."/>
            <person name="Baars J.J.P."/>
            <person name="van Peer A."/>
        </authorList>
    </citation>
    <scope>NUCLEOTIDE SEQUENCE [LARGE SCALE GENOMIC DNA]</scope>
    <source>
        <strain evidence="2 3">H119_p4</strain>
    </source>
</reference>
<evidence type="ECO:0000313" key="3">
    <source>
        <dbReference type="Proteomes" id="UP000629468"/>
    </source>
</evidence>
<dbReference type="SUPFAM" id="SSF81383">
    <property type="entry name" value="F-box domain"/>
    <property type="match status" value="1"/>
</dbReference>
<organism evidence="2 3">
    <name type="scientific">Agaricus bisporus var. burnettii</name>
    <dbReference type="NCBI Taxonomy" id="192524"/>
    <lineage>
        <taxon>Eukaryota</taxon>
        <taxon>Fungi</taxon>
        <taxon>Dikarya</taxon>
        <taxon>Basidiomycota</taxon>
        <taxon>Agaricomycotina</taxon>
        <taxon>Agaricomycetes</taxon>
        <taxon>Agaricomycetidae</taxon>
        <taxon>Agaricales</taxon>
        <taxon>Agaricineae</taxon>
        <taxon>Agaricaceae</taxon>
        <taxon>Agaricus</taxon>
    </lineage>
</organism>
<feature type="domain" description="F-box" evidence="1">
    <location>
        <begin position="8"/>
        <end position="54"/>
    </location>
</feature>
<protein>
    <recommendedName>
        <fullName evidence="1">F-box domain-containing protein</fullName>
    </recommendedName>
</protein>
<dbReference type="AlphaFoldDB" id="A0A8H7F8P6"/>
<name>A0A8H7F8P6_AGABI</name>
<sequence length="85" mass="10394">MTTRLPEKPCITSLPIEIIWRIFMQLDYPSLLAIKQICKVFHSITNTRQFWHDYVKKLCEDYEMTPPKEEIEEYNEMELERWALQ</sequence>
<dbReference type="Gene3D" id="1.20.1280.50">
    <property type="match status" value="1"/>
</dbReference>
<accession>A0A8H7F8P6</accession>
<dbReference type="SMART" id="SM00256">
    <property type="entry name" value="FBOX"/>
    <property type="match status" value="1"/>
</dbReference>
<dbReference type="InterPro" id="IPR036047">
    <property type="entry name" value="F-box-like_dom_sf"/>
</dbReference>
<dbReference type="Pfam" id="PF12937">
    <property type="entry name" value="F-box-like"/>
    <property type="match status" value="1"/>
</dbReference>
<dbReference type="InterPro" id="IPR001810">
    <property type="entry name" value="F-box_dom"/>
</dbReference>
<dbReference type="Proteomes" id="UP000629468">
    <property type="component" value="Unassembled WGS sequence"/>
</dbReference>
<evidence type="ECO:0000259" key="1">
    <source>
        <dbReference type="PROSITE" id="PS50181"/>
    </source>
</evidence>
<comment type="caution">
    <text evidence="2">The sequence shown here is derived from an EMBL/GenBank/DDBJ whole genome shotgun (WGS) entry which is preliminary data.</text>
</comment>
<dbReference type="PROSITE" id="PS50181">
    <property type="entry name" value="FBOX"/>
    <property type="match status" value="1"/>
</dbReference>
<evidence type="ECO:0000313" key="2">
    <source>
        <dbReference type="EMBL" id="KAF7782783.1"/>
    </source>
</evidence>